<feature type="region of interest" description="Disordered" evidence="1">
    <location>
        <begin position="151"/>
        <end position="175"/>
    </location>
</feature>
<feature type="domain" description="SPK" evidence="2">
    <location>
        <begin position="12"/>
        <end position="116"/>
    </location>
</feature>
<proteinExistence type="predicted"/>
<dbReference type="InterPro" id="IPR053315">
    <property type="entry name" value="Peptidase_C14A"/>
</dbReference>
<comment type="caution">
    <text evidence="3">The sequence shown here is derived from an EMBL/GenBank/DDBJ whole genome shotgun (WGS) entry which is preliminary data.</text>
</comment>
<dbReference type="PANTHER" id="PTHR23362">
    <property type="entry name" value="L-PLASTIN-RELATED"/>
    <property type="match status" value="1"/>
</dbReference>
<dbReference type="Proteomes" id="UP000230233">
    <property type="component" value="Chromosome V"/>
</dbReference>
<evidence type="ECO:0000256" key="1">
    <source>
        <dbReference type="SAM" id="MobiDB-lite"/>
    </source>
</evidence>
<protein>
    <recommendedName>
        <fullName evidence="2">SPK domain-containing protein</fullName>
    </recommendedName>
</protein>
<gene>
    <name evidence="3" type="primary">Cnig_chr_V.g21177</name>
    <name evidence="3" type="ORF">B9Z55_021177</name>
</gene>
<name>A0A2G5TQZ1_9PELO</name>
<evidence type="ECO:0000259" key="2">
    <source>
        <dbReference type="Pfam" id="PF04435"/>
    </source>
</evidence>
<evidence type="ECO:0000313" key="4">
    <source>
        <dbReference type="Proteomes" id="UP000230233"/>
    </source>
</evidence>
<dbReference type="Pfam" id="PF04435">
    <property type="entry name" value="SPK"/>
    <property type="match status" value="1"/>
</dbReference>
<feature type="compositionally biased region" description="Polar residues" evidence="1">
    <location>
        <begin position="312"/>
        <end position="337"/>
    </location>
</feature>
<organism evidence="3 4">
    <name type="scientific">Caenorhabditis nigoni</name>
    <dbReference type="NCBI Taxonomy" id="1611254"/>
    <lineage>
        <taxon>Eukaryota</taxon>
        <taxon>Metazoa</taxon>
        <taxon>Ecdysozoa</taxon>
        <taxon>Nematoda</taxon>
        <taxon>Chromadorea</taxon>
        <taxon>Rhabditida</taxon>
        <taxon>Rhabditina</taxon>
        <taxon>Rhabditomorpha</taxon>
        <taxon>Rhabditoidea</taxon>
        <taxon>Rhabditidae</taxon>
        <taxon>Peloderinae</taxon>
        <taxon>Caenorhabditis</taxon>
    </lineage>
</organism>
<dbReference type="AlphaFoldDB" id="A0A2G5TQZ1"/>
<reference evidence="4" key="1">
    <citation type="submission" date="2017-10" db="EMBL/GenBank/DDBJ databases">
        <title>Rapid genome shrinkage in a self-fertile nematode reveals novel sperm competition proteins.</title>
        <authorList>
            <person name="Yin D."/>
            <person name="Schwarz E.M."/>
            <person name="Thomas C.G."/>
            <person name="Felde R.L."/>
            <person name="Korf I.F."/>
            <person name="Cutter A.D."/>
            <person name="Schartner C.M."/>
            <person name="Ralston E.J."/>
            <person name="Meyer B.J."/>
            <person name="Haag E.S."/>
        </authorList>
    </citation>
    <scope>NUCLEOTIDE SEQUENCE [LARGE SCALE GENOMIC DNA]</scope>
    <source>
        <strain evidence="4">JU1422</strain>
    </source>
</reference>
<evidence type="ECO:0000313" key="3">
    <source>
        <dbReference type="EMBL" id="PIC29663.1"/>
    </source>
</evidence>
<dbReference type="EMBL" id="PDUG01000005">
    <property type="protein sequence ID" value="PIC29663.1"/>
    <property type="molecule type" value="Genomic_DNA"/>
</dbReference>
<accession>A0A2G5TQZ1</accession>
<sequence>MSPGPIVVLDVIRYLSDRIGDYDKPESLSKWCEKAMKENPSFIFRNTSCMITVVSNNLKNIEKLEGYSLMEKLQLAFIFSRPVSNRFVKLLKKSKFRINQDEKKRICRLSTEDGSIVRFSDHHPGVKYFQGVLCQNNHWKGYMNNQRIAREKKQGQQDVENGNTGSEMTDGPETMEPTLEEIDAEIEREQEKGQPGVENENPNPDAAQIKKQRVESIPIERKREEIDEEVKKEQFEDIPIDKEPKQEADEDTTVEADIGQRAFNERINYEDLDAQEFVYPGFPEDLKPETSVRLQKRHQNSTTDTGKRVKTSDSIATSSNQKTHTTSSNASMQQPLQKATPAIPTPDKPKISVLALATHIESIALFYNLKSLQKKASLAVKKMKQMKKSGRDETLSVRNFYFLVGSMLVCLEANKIRKTDTSISMESLLKNLQLFLIRPLGSEIVHEALEMVAQKIRDFENKEDRVPPTIISESLTHLLMATGF</sequence>
<feature type="region of interest" description="Disordered" evidence="1">
    <location>
        <begin position="288"/>
        <end position="344"/>
    </location>
</feature>
<feature type="compositionally biased region" description="Polar residues" evidence="1">
    <location>
        <begin position="156"/>
        <end position="167"/>
    </location>
</feature>
<dbReference type="PANTHER" id="PTHR23362:SF0">
    <property type="entry name" value="CALPONIN-HOMOLOGY (CH) DOMAIN-CONTAINING PROTEIN-RELATED"/>
    <property type="match status" value="1"/>
</dbReference>
<dbReference type="InterPro" id="IPR006570">
    <property type="entry name" value="SPK_dom"/>
</dbReference>
<keyword evidence="4" id="KW-1185">Reference proteome</keyword>